<feature type="transmembrane region" description="Helical" evidence="12">
    <location>
        <begin position="140"/>
        <end position="161"/>
    </location>
</feature>
<dbReference type="PANTHER" id="PTHR12443">
    <property type="entry name" value="TRANSLOCATION PROTEIN SEC62"/>
    <property type="match status" value="1"/>
</dbReference>
<proteinExistence type="inferred from homology"/>
<protein>
    <recommendedName>
        <fullName evidence="3">Translocation protein SEC62</fullName>
    </recommendedName>
</protein>
<evidence type="ECO:0000256" key="8">
    <source>
        <dbReference type="ARBA" id="ARBA00022989"/>
    </source>
</evidence>
<comment type="similarity">
    <text evidence="2">Belongs to the SEC62 family.</text>
</comment>
<feature type="region of interest" description="Disordered" evidence="11">
    <location>
        <begin position="225"/>
        <end position="253"/>
    </location>
</feature>
<dbReference type="GO" id="GO:0005789">
    <property type="term" value="C:endoplasmic reticulum membrane"/>
    <property type="evidence" value="ECO:0007669"/>
    <property type="project" value="UniProtKB-SubCell"/>
</dbReference>
<dbReference type="GO" id="GO:0031204">
    <property type="term" value="P:post-translational protein targeting to membrane, translocation"/>
    <property type="evidence" value="ECO:0007669"/>
    <property type="project" value="TreeGrafter"/>
</dbReference>
<gene>
    <name evidence="13" type="ORF">CcCBS67573_g01274</name>
</gene>
<evidence type="ECO:0000256" key="7">
    <source>
        <dbReference type="ARBA" id="ARBA00022927"/>
    </source>
</evidence>
<evidence type="ECO:0000256" key="4">
    <source>
        <dbReference type="ARBA" id="ARBA00022448"/>
    </source>
</evidence>
<keyword evidence="7" id="KW-0653">Protein transport</keyword>
<evidence type="ECO:0000313" key="13">
    <source>
        <dbReference type="EMBL" id="TPX77458.1"/>
    </source>
</evidence>
<comment type="subcellular location">
    <subcellularLocation>
        <location evidence="1">Endoplasmic reticulum membrane</location>
        <topology evidence="1">Multi-pass membrane protein</topology>
    </subcellularLocation>
</comment>
<evidence type="ECO:0000256" key="9">
    <source>
        <dbReference type="ARBA" id="ARBA00023010"/>
    </source>
</evidence>
<feature type="transmembrane region" description="Helical" evidence="12">
    <location>
        <begin position="167"/>
        <end position="190"/>
    </location>
</feature>
<evidence type="ECO:0000256" key="2">
    <source>
        <dbReference type="ARBA" id="ARBA00010604"/>
    </source>
</evidence>
<keyword evidence="8 12" id="KW-1133">Transmembrane helix</keyword>
<keyword evidence="10 12" id="KW-0472">Membrane</keyword>
<keyword evidence="4" id="KW-0813">Transport</keyword>
<accession>A0A507FPS6</accession>
<keyword evidence="9" id="KW-0811">Translocation</keyword>
<evidence type="ECO:0000256" key="6">
    <source>
        <dbReference type="ARBA" id="ARBA00022824"/>
    </source>
</evidence>
<evidence type="ECO:0000256" key="11">
    <source>
        <dbReference type="SAM" id="MobiDB-lite"/>
    </source>
</evidence>
<sequence>MDLHPRSNQPSGWPDALLAQNPFKDVDKDLILIADFMRSPDSKLKVREGIMDGRRVSFFKGKHAVNSLLREPYKKNPKRPEIEDREAAEAKLFDLQKLGFFLRVDKQPKSKKVSLQPVQVFSPDAYYIWVYETHVWWSNLAGIGVLAVIFAGVMFPLWPAFMRQGVYYLSLAFLGLMGLFFGLALVRLLIWLGLKVGTGRGGWLFPNLFADCGVIESFIPTWGWDEPKGGKHEKAKNSDDEGDAGGDDAEEDE</sequence>
<dbReference type="PANTHER" id="PTHR12443:SF9">
    <property type="entry name" value="TRANSLOCATION PROTEIN SEC62"/>
    <property type="match status" value="1"/>
</dbReference>
<dbReference type="EMBL" id="QEAP01000020">
    <property type="protein sequence ID" value="TPX77458.1"/>
    <property type="molecule type" value="Genomic_DNA"/>
</dbReference>
<feature type="compositionally biased region" description="Basic and acidic residues" evidence="11">
    <location>
        <begin position="225"/>
        <end position="239"/>
    </location>
</feature>
<evidence type="ECO:0000313" key="14">
    <source>
        <dbReference type="Proteomes" id="UP000320333"/>
    </source>
</evidence>
<reference evidence="13 14" key="1">
    <citation type="journal article" date="2019" name="Sci. Rep.">
        <title>Comparative genomics of chytrid fungi reveal insights into the obligate biotrophic and pathogenic lifestyle of Synchytrium endobioticum.</title>
        <authorList>
            <person name="van de Vossenberg B.T.L.H."/>
            <person name="Warris S."/>
            <person name="Nguyen H.D.T."/>
            <person name="van Gent-Pelzer M.P.E."/>
            <person name="Joly D.L."/>
            <person name="van de Geest H.C."/>
            <person name="Bonants P.J.M."/>
            <person name="Smith D.S."/>
            <person name="Levesque C.A."/>
            <person name="van der Lee T.A.J."/>
        </authorList>
    </citation>
    <scope>NUCLEOTIDE SEQUENCE [LARGE SCALE GENOMIC DNA]</scope>
    <source>
        <strain evidence="13 14">CBS 675.73</strain>
    </source>
</reference>
<dbReference type="OrthoDB" id="200187at2759"/>
<keyword evidence="5 12" id="KW-0812">Transmembrane</keyword>
<feature type="compositionally biased region" description="Acidic residues" evidence="11">
    <location>
        <begin position="240"/>
        <end position="253"/>
    </location>
</feature>
<evidence type="ECO:0000256" key="12">
    <source>
        <dbReference type="SAM" id="Phobius"/>
    </source>
</evidence>
<dbReference type="InterPro" id="IPR004728">
    <property type="entry name" value="Sec62"/>
</dbReference>
<keyword evidence="14" id="KW-1185">Reference proteome</keyword>
<evidence type="ECO:0000256" key="10">
    <source>
        <dbReference type="ARBA" id="ARBA00023136"/>
    </source>
</evidence>
<dbReference type="AlphaFoldDB" id="A0A507FPS6"/>
<evidence type="ECO:0000256" key="5">
    <source>
        <dbReference type="ARBA" id="ARBA00022692"/>
    </source>
</evidence>
<name>A0A507FPS6_9FUNG</name>
<evidence type="ECO:0000256" key="1">
    <source>
        <dbReference type="ARBA" id="ARBA00004477"/>
    </source>
</evidence>
<evidence type="ECO:0000256" key="3">
    <source>
        <dbReference type="ARBA" id="ARBA00021257"/>
    </source>
</evidence>
<dbReference type="STRING" id="246404.A0A507FPS6"/>
<keyword evidence="6" id="KW-0256">Endoplasmic reticulum</keyword>
<comment type="caution">
    <text evidence="13">The sequence shown here is derived from an EMBL/GenBank/DDBJ whole genome shotgun (WGS) entry which is preliminary data.</text>
</comment>
<organism evidence="13 14">
    <name type="scientific">Chytriomyces confervae</name>
    <dbReference type="NCBI Taxonomy" id="246404"/>
    <lineage>
        <taxon>Eukaryota</taxon>
        <taxon>Fungi</taxon>
        <taxon>Fungi incertae sedis</taxon>
        <taxon>Chytridiomycota</taxon>
        <taxon>Chytridiomycota incertae sedis</taxon>
        <taxon>Chytridiomycetes</taxon>
        <taxon>Chytridiales</taxon>
        <taxon>Chytriomycetaceae</taxon>
        <taxon>Chytriomyces</taxon>
    </lineage>
</organism>
<dbReference type="Proteomes" id="UP000320333">
    <property type="component" value="Unassembled WGS sequence"/>
</dbReference>
<dbReference type="Pfam" id="PF03839">
    <property type="entry name" value="Sec62"/>
    <property type="match status" value="1"/>
</dbReference>